<keyword evidence="1" id="KW-1133">Transmembrane helix</keyword>
<evidence type="ECO:0000256" key="1">
    <source>
        <dbReference type="SAM" id="Phobius"/>
    </source>
</evidence>
<keyword evidence="1" id="KW-0812">Transmembrane</keyword>
<dbReference type="Proteomes" id="UP000533469">
    <property type="component" value="Unassembled WGS sequence"/>
</dbReference>
<dbReference type="Pfam" id="PF11127">
    <property type="entry name" value="YgaP-like_TM"/>
    <property type="match status" value="1"/>
</dbReference>
<reference evidence="3 4" key="1">
    <citation type="submission" date="2020-08" db="EMBL/GenBank/DDBJ databases">
        <title>Genomic Encyclopedia of Type Strains, Phase IV (KMG-IV): sequencing the most valuable type-strain genomes for metagenomic binning, comparative biology and taxonomic classification.</title>
        <authorList>
            <person name="Goeker M."/>
        </authorList>
    </citation>
    <scope>NUCLEOTIDE SEQUENCE [LARGE SCALE GENOMIC DNA]</scope>
    <source>
        <strain evidence="3 4">DSM 5895</strain>
    </source>
</reference>
<sequence>MNHNIGRTDRALRVVVGLALLSLLVVVEGDLRWLGLIGLVPLLTALVGNCPLYSMLGVSTCPRRAGKLDRRS</sequence>
<evidence type="ECO:0000313" key="3">
    <source>
        <dbReference type="EMBL" id="MBB3769918.1"/>
    </source>
</evidence>
<feature type="domain" description="Inner membrane protein YgaP-like transmembrane" evidence="2">
    <location>
        <begin position="1"/>
        <end position="63"/>
    </location>
</feature>
<proteinExistence type="predicted"/>
<comment type="caution">
    <text evidence="3">The sequence shown here is derived from an EMBL/GenBank/DDBJ whole genome shotgun (WGS) entry which is preliminary data.</text>
</comment>
<evidence type="ECO:0000313" key="4">
    <source>
        <dbReference type="Proteomes" id="UP000533469"/>
    </source>
</evidence>
<dbReference type="AlphaFoldDB" id="A0A839Z719"/>
<dbReference type="InterPro" id="IPR021309">
    <property type="entry name" value="YgaP-like_TM"/>
</dbReference>
<accession>A0A839Z719</accession>
<name>A0A839Z719_9HYPH</name>
<gene>
    <name evidence="3" type="ORF">FHS55_000504</name>
</gene>
<protein>
    <recommendedName>
        <fullName evidence="2">Inner membrane protein YgaP-like transmembrane domain-containing protein</fullName>
    </recommendedName>
</protein>
<dbReference type="EMBL" id="JACICD010000001">
    <property type="protein sequence ID" value="MBB3769918.1"/>
    <property type="molecule type" value="Genomic_DNA"/>
</dbReference>
<organism evidence="3 4">
    <name type="scientific">Ancylobacter tetraedralis</name>
    <dbReference type="NCBI Taxonomy" id="217068"/>
    <lineage>
        <taxon>Bacteria</taxon>
        <taxon>Pseudomonadati</taxon>
        <taxon>Pseudomonadota</taxon>
        <taxon>Alphaproteobacteria</taxon>
        <taxon>Hyphomicrobiales</taxon>
        <taxon>Xanthobacteraceae</taxon>
        <taxon>Ancylobacter</taxon>
    </lineage>
</organism>
<feature type="transmembrane region" description="Helical" evidence="1">
    <location>
        <begin position="12"/>
        <end position="27"/>
    </location>
</feature>
<keyword evidence="4" id="KW-1185">Reference proteome</keyword>
<keyword evidence="1" id="KW-0472">Membrane</keyword>
<feature type="transmembrane region" description="Helical" evidence="1">
    <location>
        <begin position="33"/>
        <end position="54"/>
    </location>
</feature>
<evidence type="ECO:0000259" key="2">
    <source>
        <dbReference type="Pfam" id="PF11127"/>
    </source>
</evidence>
<dbReference type="RefSeq" id="WP_183188094.1">
    <property type="nucleotide sequence ID" value="NZ_JACICD010000001.1"/>
</dbReference>